<dbReference type="EMBL" id="CAEZZU010000057">
    <property type="protein sequence ID" value="CAB4775754.1"/>
    <property type="molecule type" value="Genomic_DNA"/>
</dbReference>
<gene>
    <name evidence="1" type="ORF">UFOPK2925_00526</name>
</gene>
<evidence type="ECO:0000313" key="1">
    <source>
        <dbReference type="EMBL" id="CAB4775754.1"/>
    </source>
</evidence>
<dbReference type="AlphaFoldDB" id="A0A6J6VW97"/>
<proteinExistence type="predicted"/>
<reference evidence="1" key="1">
    <citation type="submission" date="2020-05" db="EMBL/GenBank/DDBJ databases">
        <authorList>
            <person name="Chiriac C."/>
            <person name="Salcher M."/>
            <person name="Ghai R."/>
            <person name="Kavagutti S V."/>
        </authorList>
    </citation>
    <scope>NUCLEOTIDE SEQUENCE</scope>
</reference>
<sequence>MLVVKITTHHNARTITFGHNNFTEGAPPLCWVYFGDGGGRIRYAHTCSFVNREEPLVALMALVPALHVSIKPQGWDK</sequence>
<name>A0A6J6VW97_9ZZZZ</name>
<protein>
    <submittedName>
        <fullName evidence="1">Unannotated protein</fullName>
    </submittedName>
</protein>
<accession>A0A6J6VW97</accession>
<organism evidence="1">
    <name type="scientific">freshwater metagenome</name>
    <dbReference type="NCBI Taxonomy" id="449393"/>
    <lineage>
        <taxon>unclassified sequences</taxon>
        <taxon>metagenomes</taxon>
        <taxon>ecological metagenomes</taxon>
    </lineage>
</organism>